<feature type="transmembrane region" description="Helical" evidence="2">
    <location>
        <begin position="403"/>
        <end position="425"/>
    </location>
</feature>
<evidence type="ECO:0000256" key="2">
    <source>
        <dbReference type="SAM" id="Phobius"/>
    </source>
</evidence>
<dbReference type="InterPro" id="IPR011701">
    <property type="entry name" value="MFS"/>
</dbReference>
<name>A0A7J7K4P2_BUGNE</name>
<dbReference type="InterPro" id="IPR050327">
    <property type="entry name" value="Proton-linked_MCT"/>
</dbReference>
<feature type="transmembrane region" description="Helical" evidence="2">
    <location>
        <begin position="100"/>
        <end position="119"/>
    </location>
</feature>
<feature type="transmembrane region" description="Helical" evidence="2">
    <location>
        <begin position="372"/>
        <end position="391"/>
    </location>
</feature>
<comment type="caution">
    <text evidence="3">The sequence shown here is derived from an EMBL/GenBank/DDBJ whole genome shotgun (WGS) entry which is preliminary data.</text>
</comment>
<dbReference type="SUPFAM" id="SSF103473">
    <property type="entry name" value="MFS general substrate transporter"/>
    <property type="match status" value="1"/>
</dbReference>
<dbReference type="PANTHER" id="PTHR11360:SF286">
    <property type="entry name" value="GH22266P"/>
    <property type="match status" value="1"/>
</dbReference>
<dbReference type="Pfam" id="PF07690">
    <property type="entry name" value="MFS_1"/>
    <property type="match status" value="2"/>
</dbReference>
<dbReference type="AlphaFoldDB" id="A0A7J7K4P2"/>
<feature type="transmembrane region" description="Helical" evidence="2">
    <location>
        <begin position="71"/>
        <end position="93"/>
    </location>
</feature>
<evidence type="ECO:0000313" key="4">
    <source>
        <dbReference type="Proteomes" id="UP000593567"/>
    </source>
</evidence>
<accession>A0A7J7K4P2</accession>
<feature type="transmembrane region" description="Helical" evidence="2">
    <location>
        <begin position="432"/>
        <end position="451"/>
    </location>
</feature>
<feature type="transmembrane region" description="Helical" evidence="2">
    <location>
        <begin position="463"/>
        <end position="484"/>
    </location>
</feature>
<reference evidence="3" key="1">
    <citation type="submission" date="2020-06" db="EMBL/GenBank/DDBJ databases">
        <title>Draft genome of Bugula neritina, a colonial animal packing powerful symbionts and potential medicines.</title>
        <authorList>
            <person name="Rayko M."/>
        </authorList>
    </citation>
    <scope>NUCLEOTIDE SEQUENCE [LARGE SCALE GENOMIC DNA]</scope>
    <source>
        <strain evidence="3">Kwan_BN1</strain>
    </source>
</reference>
<evidence type="ECO:0000313" key="3">
    <source>
        <dbReference type="EMBL" id="KAF6032578.1"/>
    </source>
</evidence>
<feature type="compositionally biased region" description="Polar residues" evidence="1">
    <location>
        <begin position="157"/>
        <end position="176"/>
    </location>
</feature>
<feature type="transmembrane region" description="Helical" evidence="2">
    <location>
        <begin position="343"/>
        <end position="365"/>
    </location>
</feature>
<proteinExistence type="predicted"/>
<dbReference type="PANTHER" id="PTHR11360">
    <property type="entry name" value="MONOCARBOXYLATE TRANSPORTER"/>
    <property type="match status" value="1"/>
</dbReference>
<gene>
    <name evidence="3" type="ORF">EB796_009179</name>
</gene>
<dbReference type="OrthoDB" id="6499973at2759"/>
<dbReference type="InterPro" id="IPR036259">
    <property type="entry name" value="MFS_trans_sf"/>
</dbReference>
<keyword evidence="2" id="KW-0472">Membrane</keyword>
<dbReference type="GO" id="GO:0008028">
    <property type="term" value="F:monocarboxylic acid transmembrane transporter activity"/>
    <property type="evidence" value="ECO:0007669"/>
    <property type="project" value="TreeGrafter"/>
</dbReference>
<dbReference type="Proteomes" id="UP000593567">
    <property type="component" value="Unassembled WGS sequence"/>
</dbReference>
<feature type="transmembrane region" description="Helical" evidence="2">
    <location>
        <begin position="306"/>
        <end position="323"/>
    </location>
</feature>
<feature type="region of interest" description="Disordered" evidence="1">
    <location>
        <begin position="157"/>
        <end position="188"/>
    </location>
</feature>
<keyword evidence="2" id="KW-1133">Transmembrane helix</keyword>
<keyword evidence="2" id="KW-0812">Transmembrane</keyword>
<dbReference type="Gene3D" id="1.20.1250.20">
    <property type="entry name" value="MFS general substrate transporter like domains"/>
    <property type="match status" value="2"/>
</dbReference>
<keyword evidence="4" id="KW-1185">Reference proteome</keyword>
<protein>
    <recommendedName>
        <fullName evidence="5">SLC16A12</fullName>
    </recommendedName>
</protein>
<organism evidence="3 4">
    <name type="scientific">Bugula neritina</name>
    <name type="common">Brown bryozoan</name>
    <name type="synonym">Sertularia neritina</name>
    <dbReference type="NCBI Taxonomy" id="10212"/>
    <lineage>
        <taxon>Eukaryota</taxon>
        <taxon>Metazoa</taxon>
        <taxon>Spiralia</taxon>
        <taxon>Lophotrochozoa</taxon>
        <taxon>Bryozoa</taxon>
        <taxon>Gymnolaemata</taxon>
        <taxon>Cheilostomatida</taxon>
        <taxon>Flustrina</taxon>
        <taxon>Buguloidea</taxon>
        <taxon>Bugulidae</taxon>
        <taxon>Bugula</taxon>
    </lineage>
</organism>
<evidence type="ECO:0008006" key="5">
    <source>
        <dbReference type="Google" id="ProtNLM"/>
    </source>
</evidence>
<evidence type="ECO:0000256" key="1">
    <source>
        <dbReference type="SAM" id="MobiDB-lite"/>
    </source>
</evidence>
<feature type="transmembrane region" description="Helical" evidence="2">
    <location>
        <begin position="43"/>
        <end position="65"/>
    </location>
</feature>
<dbReference type="EMBL" id="VXIV02001497">
    <property type="protein sequence ID" value="KAF6032578.1"/>
    <property type="molecule type" value="Genomic_DNA"/>
</dbReference>
<feature type="transmembrane region" description="Helical" evidence="2">
    <location>
        <begin position="131"/>
        <end position="150"/>
    </location>
</feature>
<sequence>MISHSAYHLRNFSIVDTRKALAPDGGWAPLVGALVNKYGCRPVCITGSLITSTAFVLCTFAPSILVFQIVYGIAGGIGICMMCLPAVLSIGIYFDKKRGVAMAIGVGGVGVGVFALAPFSRYLIQEYGWRGAHYIIAGLLLQNCVLGSLLRPLDPTPSTSVDELSGKFGSQDQGSNEMEDDTNKDRLVRPKSYLNNRLEIKSALELTDRTQSNLQPHRLHSSSQVYSQLPQISPKPVKRPMYQKDIFYSGNITNLQADDDYDYNNSTDHGIPQKVGRRLRCLQLFPKPVADILREMTDPVVLRNKSMLMLCAVCVFYPLGYYMPVLFSVSRATNHGVDEEQAALLISILGICNTIGRFLFGFVILSLYLSALLVNNICMAITSFSVLLTPFCVTFPQMAAASAAYGLFSATFMSLTPIIICDFVGVNKLTNGLGIIYMVRGIFSAVGSPIGGQLYDLTGNYDITFYVGGACMLLGCSLSLLLHLKCFHSTVT</sequence>